<proteinExistence type="inferred from homology"/>
<organism evidence="6 7">
    <name type="scientific">Cupriavidus basilensis</name>
    <dbReference type="NCBI Taxonomy" id="68895"/>
    <lineage>
        <taxon>Bacteria</taxon>
        <taxon>Pseudomonadati</taxon>
        <taxon>Pseudomonadota</taxon>
        <taxon>Betaproteobacteria</taxon>
        <taxon>Burkholderiales</taxon>
        <taxon>Burkholderiaceae</taxon>
        <taxon>Cupriavidus</taxon>
    </lineage>
</organism>
<dbReference type="PANTHER" id="PTHR30126">
    <property type="entry name" value="HTH-TYPE TRANSCRIPTIONAL REGULATOR"/>
    <property type="match status" value="1"/>
</dbReference>
<keyword evidence="4" id="KW-0804">Transcription</keyword>
<dbReference type="PROSITE" id="PS50931">
    <property type="entry name" value="HTH_LYSR"/>
    <property type="match status" value="1"/>
</dbReference>
<evidence type="ECO:0000313" key="6">
    <source>
        <dbReference type="EMBL" id="MDF3833252.1"/>
    </source>
</evidence>
<comment type="caution">
    <text evidence="6">The sequence shown here is derived from an EMBL/GenBank/DDBJ whole genome shotgun (WGS) entry which is preliminary data.</text>
</comment>
<dbReference type="EMBL" id="JARJLM010000163">
    <property type="protein sequence ID" value="MDF3833252.1"/>
    <property type="molecule type" value="Genomic_DNA"/>
</dbReference>
<keyword evidence="7" id="KW-1185">Reference proteome</keyword>
<dbReference type="SUPFAM" id="SSF53850">
    <property type="entry name" value="Periplasmic binding protein-like II"/>
    <property type="match status" value="1"/>
</dbReference>
<dbReference type="InterPro" id="IPR005119">
    <property type="entry name" value="LysR_subst-bd"/>
</dbReference>
<reference evidence="6 7" key="1">
    <citation type="submission" date="2023-03" db="EMBL/GenBank/DDBJ databases">
        <title>Draft assemblies of triclosan tolerant bacteria isolated from returned activated sludge.</title>
        <authorList>
            <person name="Van Hamelsveld S."/>
        </authorList>
    </citation>
    <scope>NUCLEOTIDE SEQUENCE [LARGE SCALE GENOMIC DNA]</scope>
    <source>
        <strain evidence="6 7">GW210010_S58</strain>
    </source>
</reference>
<evidence type="ECO:0000313" key="7">
    <source>
        <dbReference type="Proteomes" id="UP001216674"/>
    </source>
</evidence>
<dbReference type="SUPFAM" id="SSF46785">
    <property type="entry name" value="Winged helix' DNA-binding domain"/>
    <property type="match status" value="1"/>
</dbReference>
<dbReference type="InterPro" id="IPR036390">
    <property type="entry name" value="WH_DNA-bd_sf"/>
</dbReference>
<evidence type="ECO:0000256" key="1">
    <source>
        <dbReference type="ARBA" id="ARBA00009437"/>
    </source>
</evidence>
<dbReference type="Gene3D" id="1.10.10.10">
    <property type="entry name" value="Winged helix-like DNA-binding domain superfamily/Winged helix DNA-binding domain"/>
    <property type="match status" value="1"/>
</dbReference>
<evidence type="ECO:0000256" key="3">
    <source>
        <dbReference type="ARBA" id="ARBA00023125"/>
    </source>
</evidence>
<protein>
    <submittedName>
        <fullName evidence="6">LysR family transcriptional regulator</fullName>
    </submittedName>
</protein>
<dbReference type="RefSeq" id="WP_276264650.1">
    <property type="nucleotide sequence ID" value="NZ_JARJLM010000163.1"/>
</dbReference>
<dbReference type="PANTHER" id="PTHR30126:SF91">
    <property type="entry name" value="LYSR FAMILY TRANSCRIPTIONAL REGULATOR"/>
    <property type="match status" value="1"/>
</dbReference>
<evidence type="ECO:0000256" key="4">
    <source>
        <dbReference type="ARBA" id="ARBA00023163"/>
    </source>
</evidence>
<evidence type="ECO:0000256" key="2">
    <source>
        <dbReference type="ARBA" id="ARBA00023015"/>
    </source>
</evidence>
<accession>A0ABT6AKW6</accession>
<dbReference type="Pfam" id="PF00126">
    <property type="entry name" value="HTH_1"/>
    <property type="match status" value="1"/>
</dbReference>
<name>A0ABT6AKW6_9BURK</name>
<sequence>MLDGVSLDQLRTFIAAAEEGSFSAAGRKLRRAQSVVSQTLANLEAQLRVSLFDRSARYPVLTDEGKALLGEAKTVVNGMDALKARARTLSEGLEPELSVAVDVMYPMAALTDAVGAFRLAFPTTPLRMYVEALGAVVRPVLDGVCRIGVIGSMPVVPEGLDAEKLPEVPMVTVVAPAHPLAQCQGILHSEDLERHVQLVLTDRTTLTAGSHFGVFSPLIWRLADLGAKHAFLKAGFGWGHMPLAMVEPDLEAGRLVRIRLEIHQPATPGIAMYAVYRKDAPPGPAGRWFIDRLQQFTANAPA</sequence>
<gene>
    <name evidence="6" type="ORF">P3W85_09880</name>
</gene>
<dbReference type="Gene3D" id="3.40.190.290">
    <property type="match status" value="1"/>
</dbReference>
<feature type="domain" description="HTH lysR-type" evidence="5">
    <location>
        <begin position="5"/>
        <end position="62"/>
    </location>
</feature>
<keyword evidence="3" id="KW-0238">DNA-binding</keyword>
<evidence type="ECO:0000259" key="5">
    <source>
        <dbReference type="PROSITE" id="PS50931"/>
    </source>
</evidence>
<dbReference type="Pfam" id="PF03466">
    <property type="entry name" value="LysR_substrate"/>
    <property type="match status" value="1"/>
</dbReference>
<dbReference type="Proteomes" id="UP001216674">
    <property type="component" value="Unassembled WGS sequence"/>
</dbReference>
<comment type="similarity">
    <text evidence="1">Belongs to the LysR transcriptional regulatory family.</text>
</comment>
<keyword evidence="2" id="KW-0805">Transcription regulation</keyword>
<dbReference type="InterPro" id="IPR000847">
    <property type="entry name" value="LysR_HTH_N"/>
</dbReference>
<dbReference type="InterPro" id="IPR036388">
    <property type="entry name" value="WH-like_DNA-bd_sf"/>
</dbReference>